<dbReference type="Proteomes" id="UP001230156">
    <property type="component" value="Unassembled WGS sequence"/>
</dbReference>
<protein>
    <submittedName>
        <fullName evidence="1">DUF1127 domain-containing protein</fullName>
    </submittedName>
</protein>
<name>A0ABU0YKC0_9PROT</name>
<keyword evidence="2" id="KW-1185">Reference proteome</keyword>
<evidence type="ECO:0000313" key="2">
    <source>
        <dbReference type="Proteomes" id="UP001230156"/>
    </source>
</evidence>
<reference evidence="2" key="1">
    <citation type="submission" date="2023-08" db="EMBL/GenBank/DDBJ databases">
        <title>Rhodospirillaceae gen. nov., a novel taxon isolated from the Yangtze River Yuezi River estuary sludge.</title>
        <authorList>
            <person name="Ruan L."/>
        </authorList>
    </citation>
    <scope>NUCLEOTIDE SEQUENCE [LARGE SCALE GENOMIC DNA]</scope>
    <source>
        <strain evidence="2">R-7</strain>
    </source>
</reference>
<gene>
    <name evidence="1" type="ORF">Q8A70_10845</name>
</gene>
<proteinExistence type="predicted"/>
<comment type="caution">
    <text evidence="1">The sequence shown here is derived from an EMBL/GenBank/DDBJ whole genome shotgun (WGS) entry which is preliminary data.</text>
</comment>
<dbReference type="RefSeq" id="WP_379955612.1">
    <property type="nucleotide sequence ID" value="NZ_JAUYVI010000003.1"/>
</dbReference>
<sequence>MTTRSLVRELAEHDDRQLLDIGLVRGEDGSLRLATDPALPAGYAVAEQPFSSVMGTIRAILREVRAVPFHTSASGPVILTQDAA</sequence>
<evidence type="ECO:0000313" key="1">
    <source>
        <dbReference type="EMBL" id="MDQ7248166.1"/>
    </source>
</evidence>
<organism evidence="1 2">
    <name type="scientific">Dongia sedimenti</name>
    <dbReference type="NCBI Taxonomy" id="3064282"/>
    <lineage>
        <taxon>Bacteria</taxon>
        <taxon>Pseudomonadati</taxon>
        <taxon>Pseudomonadota</taxon>
        <taxon>Alphaproteobacteria</taxon>
        <taxon>Rhodospirillales</taxon>
        <taxon>Dongiaceae</taxon>
        <taxon>Dongia</taxon>
    </lineage>
</organism>
<dbReference type="EMBL" id="JAUYVI010000003">
    <property type="protein sequence ID" value="MDQ7248166.1"/>
    <property type="molecule type" value="Genomic_DNA"/>
</dbReference>
<accession>A0ABU0YKC0</accession>